<protein>
    <submittedName>
        <fullName evidence="1">Uncharacterized protein</fullName>
    </submittedName>
</protein>
<sequence>MGHGFNAFLSSVRNEALNSLILPCKRRGFARLFPFANQKCTCYNVDTKEAGVRENTDQCKPL</sequence>
<name>U4TNN6_9LACO</name>
<proteinExistence type="predicted"/>
<gene>
    <name evidence="1" type="ORF">L248_2993</name>
</gene>
<reference evidence="2" key="1">
    <citation type="journal article" date="2013" name="Genome Announc.">
        <title>Whole-Genome Sequencing of Lactobacillus shenzhenensis Strain LY-73T.</title>
        <authorList>
            <person name="Lin Z."/>
            <person name="Liu Z."/>
            <person name="Yang R."/>
            <person name="Zou Y."/>
            <person name="Wan D."/>
            <person name="Chen J."/>
            <person name="Guo M."/>
            <person name="Zhao J."/>
            <person name="Fang C."/>
            <person name="Yang R."/>
            <person name="Liu F."/>
        </authorList>
    </citation>
    <scope>NUCLEOTIDE SEQUENCE [LARGE SCALE GENOMIC DNA]</scope>
    <source>
        <strain evidence="2">LY-73</strain>
    </source>
</reference>
<dbReference type="EMBL" id="KI271589">
    <property type="protein sequence ID" value="ERL65055.1"/>
    <property type="molecule type" value="Genomic_DNA"/>
</dbReference>
<evidence type="ECO:0000313" key="1">
    <source>
        <dbReference type="EMBL" id="ERL65055.1"/>
    </source>
</evidence>
<dbReference type="AlphaFoldDB" id="U4TNN6"/>
<accession>U4TNN6</accession>
<dbReference type="Proteomes" id="UP000030647">
    <property type="component" value="Unassembled WGS sequence"/>
</dbReference>
<evidence type="ECO:0000313" key="2">
    <source>
        <dbReference type="Proteomes" id="UP000030647"/>
    </source>
</evidence>
<dbReference type="HOGENOM" id="CLU_2898656_0_0_9"/>
<keyword evidence="2" id="KW-1185">Reference proteome</keyword>
<organism evidence="1 2">
    <name type="scientific">Schleiferilactobacillus shenzhenensis LY-73</name>
    <dbReference type="NCBI Taxonomy" id="1231336"/>
    <lineage>
        <taxon>Bacteria</taxon>
        <taxon>Bacillati</taxon>
        <taxon>Bacillota</taxon>
        <taxon>Bacilli</taxon>
        <taxon>Lactobacillales</taxon>
        <taxon>Lactobacillaceae</taxon>
        <taxon>Schleiferilactobacillus</taxon>
    </lineage>
</organism>
<dbReference type="STRING" id="1231336.L248_2993"/>